<proteinExistence type="inferred from homology"/>
<dbReference type="STRING" id="35525.A0A164E3T9"/>
<comment type="caution">
    <text evidence="4">The sequence shown here is derived from an EMBL/GenBank/DDBJ whole genome shotgun (WGS) entry which is preliminary data.</text>
</comment>
<dbReference type="Proteomes" id="UP000076858">
    <property type="component" value="Unassembled WGS sequence"/>
</dbReference>
<evidence type="ECO:0000256" key="1">
    <source>
        <dbReference type="ARBA" id="ARBA00005300"/>
    </source>
</evidence>
<sequence>DDIMIYTKTEKPIDAETTLQPAIDEAYKWGRKWKFKFAPDKSGMITFTRAYKPGDDPLLFLNGHRIQPKKSAKFLGVTFDYKLLWKEQIEQVIAKCMRVKNLLKVLTNTKAGPSTPTLILLFKSLVQSIIDYGLIAYGNTSKTNLEKLDIVHRAIIRIILGSKISTPKEILYAESDTAPIATRRKWLTRKYLINLSTRPRNPMYNTAKELFDDQMEYPTRSTPGLINEMRPMICKTLWFPTTKNKAKANPGAVVERFRTLHQQIPTTTLCIYTDGAKSQTSKTTTCAMYIPTRNVSQSWTMDSQASIYSAELIAVHKALDYTYKLDENPPEVRVFCDSSSVVKAIGSTTPGNNETLHQIRETISSLKSSGTQTSLTWIPSHVGIQGNEVADRLAQTECTKPSGAKANHKLSPSEKISIAKAEWRKDHLLYLKTCRKACIQTMSRTGLTKWFHHKERAITVCLHRLRTGHNYLNSFNHRV</sequence>
<dbReference type="GO" id="GO:0003676">
    <property type="term" value="F:nucleic acid binding"/>
    <property type="evidence" value="ECO:0007669"/>
    <property type="project" value="InterPro"/>
</dbReference>
<feature type="non-terminal residue" evidence="4">
    <location>
        <position position="479"/>
    </location>
</feature>
<gene>
    <name evidence="4" type="ORF">APZ42_009289</name>
</gene>
<organism evidence="4 5">
    <name type="scientific">Daphnia magna</name>
    <dbReference type="NCBI Taxonomy" id="35525"/>
    <lineage>
        <taxon>Eukaryota</taxon>
        <taxon>Metazoa</taxon>
        <taxon>Ecdysozoa</taxon>
        <taxon>Arthropoda</taxon>
        <taxon>Crustacea</taxon>
        <taxon>Branchiopoda</taxon>
        <taxon>Diplostraca</taxon>
        <taxon>Cladocera</taxon>
        <taxon>Anomopoda</taxon>
        <taxon>Daphniidae</taxon>
        <taxon>Daphnia</taxon>
    </lineage>
</organism>
<dbReference type="CDD" id="cd09276">
    <property type="entry name" value="Rnase_HI_RT_non_LTR"/>
    <property type="match status" value="1"/>
</dbReference>
<protein>
    <recommendedName>
        <fullName evidence="6">RNase H type-1 domain-containing protein</fullName>
    </recommendedName>
</protein>
<dbReference type="InterPro" id="IPR002156">
    <property type="entry name" value="RNaseH_domain"/>
</dbReference>
<evidence type="ECO:0000259" key="3">
    <source>
        <dbReference type="PROSITE" id="PS50879"/>
    </source>
</evidence>
<dbReference type="InterPro" id="IPR036397">
    <property type="entry name" value="RNaseH_sf"/>
</dbReference>
<dbReference type="SUPFAM" id="SSF53098">
    <property type="entry name" value="Ribonuclease H-like"/>
    <property type="match status" value="1"/>
</dbReference>
<dbReference type="AlphaFoldDB" id="A0A164E3T9"/>
<dbReference type="GO" id="GO:0043137">
    <property type="term" value="P:DNA replication, removal of RNA primer"/>
    <property type="evidence" value="ECO:0007669"/>
    <property type="project" value="TreeGrafter"/>
</dbReference>
<dbReference type="InterPro" id="IPR000477">
    <property type="entry name" value="RT_dom"/>
</dbReference>
<dbReference type="EMBL" id="LRGB01025056">
    <property type="protein sequence ID" value="KZR96395.1"/>
    <property type="molecule type" value="Genomic_DNA"/>
</dbReference>
<accession>A0A164E3T9</accession>
<dbReference type="InterPro" id="IPR012337">
    <property type="entry name" value="RNaseH-like_sf"/>
</dbReference>
<dbReference type="PROSITE" id="PS50878">
    <property type="entry name" value="RT_POL"/>
    <property type="match status" value="1"/>
</dbReference>
<dbReference type="Gene3D" id="3.30.420.10">
    <property type="entry name" value="Ribonuclease H-like superfamily/Ribonuclease H"/>
    <property type="match status" value="1"/>
</dbReference>
<name>A0A164E3T9_9CRUS</name>
<keyword evidence="5" id="KW-1185">Reference proteome</keyword>
<feature type="non-terminal residue" evidence="4">
    <location>
        <position position="1"/>
    </location>
</feature>
<dbReference type="OrthoDB" id="6371827at2759"/>
<evidence type="ECO:0008006" key="6">
    <source>
        <dbReference type="Google" id="ProtNLM"/>
    </source>
</evidence>
<feature type="domain" description="Reverse transcriptase" evidence="2">
    <location>
        <begin position="1"/>
        <end position="79"/>
    </location>
</feature>
<evidence type="ECO:0000313" key="5">
    <source>
        <dbReference type="Proteomes" id="UP000076858"/>
    </source>
</evidence>
<feature type="domain" description="RNase H type-1" evidence="3">
    <location>
        <begin position="265"/>
        <end position="399"/>
    </location>
</feature>
<dbReference type="PANTHER" id="PTHR10642">
    <property type="entry name" value="RIBONUCLEASE H1"/>
    <property type="match status" value="1"/>
</dbReference>
<dbReference type="Pfam" id="PF00075">
    <property type="entry name" value="RNase_H"/>
    <property type="match status" value="1"/>
</dbReference>
<evidence type="ECO:0000259" key="2">
    <source>
        <dbReference type="PROSITE" id="PS50878"/>
    </source>
</evidence>
<dbReference type="InterPro" id="IPR050092">
    <property type="entry name" value="RNase_H"/>
</dbReference>
<dbReference type="PANTHER" id="PTHR10642:SF31">
    <property type="entry name" value="RIBONUCLEASE H1"/>
    <property type="match status" value="1"/>
</dbReference>
<reference evidence="4 5" key="1">
    <citation type="submission" date="2016-03" db="EMBL/GenBank/DDBJ databases">
        <title>EvidentialGene: Evidence-directed Construction of Genes on Genomes.</title>
        <authorList>
            <person name="Gilbert D.G."/>
            <person name="Choi J.-H."/>
            <person name="Mockaitis K."/>
            <person name="Colbourne J."/>
            <person name="Pfrender M."/>
        </authorList>
    </citation>
    <scope>NUCLEOTIDE SEQUENCE [LARGE SCALE GENOMIC DNA]</scope>
    <source>
        <strain evidence="4 5">Xinb3</strain>
        <tissue evidence="4">Complete organism</tissue>
    </source>
</reference>
<dbReference type="PROSITE" id="PS50879">
    <property type="entry name" value="RNASE_H_1"/>
    <property type="match status" value="1"/>
</dbReference>
<dbReference type="GO" id="GO:0004523">
    <property type="term" value="F:RNA-DNA hybrid ribonuclease activity"/>
    <property type="evidence" value="ECO:0007669"/>
    <property type="project" value="InterPro"/>
</dbReference>
<evidence type="ECO:0000313" key="4">
    <source>
        <dbReference type="EMBL" id="KZR96395.1"/>
    </source>
</evidence>
<comment type="similarity">
    <text evidence="1">Belongs to the RNase H family.</text>
</comment>